<dbReference type="SMART" id="SM00470">
    <property type="entry name" value="ParB"/>
    <property type="match status" value="1"/>
</dbReference>
<dbReference type="STRING" id="760192.Halhy_0807"/>
<dbReference type="InterPro" id="IPR003115">
    <property type="entry name" value="ParB_N"/>
</dbReference>
<dbReference type="Proteomes" id="UP000008461">
    <property type="component" value="Chromosome"/>
</dbReference>
<dbReference type="InterPro" id="IPR041468">
    <property type="entry name" value="HTH_ParB/Spo0J"/>
</dbReference>
<keyword evidence="6" id="KW-1185">Reference proteome</keyword>
<dbReference type="NCBIfam" id="TIGR00180">
    <property type="entry name" value="parB_part"/>
    <property type="match status" value="1"/>
</dbReference>
<dbReference type="FunFam" id="3.90.1530.30:FF:000001">
    <property type="entry name" value="Chromosome partitioning protein ParB"/>
    <property type="match status" value="1"/>
</dbReference>
<protein>
    <submittedName>
        <fullName evidence="5">ParB-like partition protein</fullName>
    </submittedName>
</protein>
<evidence type="ECO:0000313" key="5">
    <source>
        <dbReference type="EMBL" id="AEE48714.1"/>
    </source>
</evidence>
<evidence type="ECO:0000256" key="3">
    <source>
        <dbReference type="ARBA" id="ARBA00023125"/>
    </source>
</evidence>
<evidence type="ECO:0000256" key="2">
    <source>
        <dbReference type="ARBA" id="ARBA00022829"/>
    </source>
</evidence>
<dbReference type="InterPro" id="IPR004437">
    <property type="entry name" value="ParB/RepB/Spo0J"/>
</dbReference>
<dbReference type="KEGG" id="hhy:Halhy_0807"/>
<keyword evidence="2" id="KW-0159">Chromosome partition</keyword>
<reference key="2">
    <citation type="submission" date="2011-04" db="EMBL/GenBank/DDBJ databases">
        <title>Complete sequence of chromosome of Haliscomenobacter hydrossis DSM 1100.</title>
        <authorList>
            <consortium name="US DOE Joint Genome Institute (JGI-PGF)"/>
            <person name="Lucas S."/>
            <person name="Han J."/>
            <person name="Lapidus A."/>
            <person name="Bruce D."/>
            <person name="Goodwin L."/>
            <person name="Pitluck S."/>
            <person name="Peters L."/>
            <person name="Kyrpides N."/>
            <person name="Mavromatis K."/>
            <person name="Ivanova N."/>
            <person name="Ovchinnikova G."/>
            <person name="Pagani I."/>
            <person name="Daligault H."/>
            <person name="Detter J.C."/>
            <person name="Han C."/>
            <person name="Land M."/>
            <person name="Hauser L."/>
            <person name="Markowitz V."/>
            <person name="Cheng J.-F."/>
            <person name="Hugenholtz P."/>
            <person name="Woyke T."/>
            <person name="Wu D."/>
            <person name="Verbarg S."/>
            <person name="Frueling A."/>
            <person name="Brambilla E."/>
            <person name="Klenk H.-P."/>
            <person name="Eisen J.A."/>
        </authorList>
    </citation>
    <scope>NUCLEOTIDE SEQUENCE</scope>
    <source>
        <strain>DSM 1100</strain>
    </source>
</reference>
<name>F4L3W0_HALH1</name>
<dbReference type="Gene3D" id="1.10.10.2830">
    <property type="match status" value="1"/>
</dbReference>
<accession>F4L3W0</accession>
<dbReference type="Gene3D" id="3.90.1530.30">
    <property type="match status" value="1"/>
</dbReference>
<organism evidence="5 6">
    <name type="scientific">Haliscomenobacter hydrossis (strain ATCC 27775 / DSM 1100 / LMG 10767 / O)</name>
    <dbReference type="NCBI Taxonomy" id="760192"/>
    <lineage>
        <taxon>Bacteria</taxon>
        <taxon>Pseudomonadati</taxon>
        <taxon>Bacteroidota</taxon>
        <taxon>Saprospiria</taxon>
        <taxon>Saprospirales</taxon>
        <taxon>Haliscomenobacteraceae</taxon>
        <taxon>Haliscomenobacter</taxon>
    </lineage>
</organism>
<dbReference type="Pfam" id="PF02195">
    <property type="entry name" value="ParB_N"/>
    <property type="match status" value="1"/>
</dbReference>
<dbReference type="PANTHER" id="PTHR33375">
    <property type="entry name" value="CHROMOSOME-PARTITIONING PROTEIN PARB-RELATED"/>
    <property type="match status" value="1"/>
</dbReference>
<dbReference type="GO" id="GO:0007059">
    <property type="term" value="P:chromosome segregation"/>
    <property type="evidence" value="ECO:0007669"/>
    <property type="project" value="UniProtKB-KW"/>
</dbReference>
<gene>
    <name evidence="5" type="ordered locus">Halhy_0807</name>
</gene>
<dbReference type="InterPro" id="IPR050336">
    <property type="entry name" value="Chromosome_partition/occlusion"/>
</dbReference>
<dbReference type="HOGENOM" id="CLU_023853_0_0_10"/>
<dbReference type="eggNOG" id="COG1475">
    <property type="taxonomic scope" value="Bacteria"/>
</dbReference>
<dbReference type="OrthoDB" id="9802051at2"/>
<dbReference type="Pfam" id="PF17762">
    <property type="entry name" value="HTH_ParB"/>
    <property type="match status" value="1"/>
</dbReference>
<proteinExistence type="inferred from homology"/>
<dbReference type="InterPro" id="IPR036086">
    <property type="entry name" value="ParB/Sulfiredoxin_sf"/>
</dbReference>
<dbReference type="SUPFAM" id="SSF110849">
    <property type="entry name" value="ParB/Sulfiredoxin"/>
    <property type="match status" value="1"/>
</dbReference>
<dbReference type="EMBL" id="CP002691">
    <property type="protein sequence ID" value="AEE48714.1"/>
    <property type="molecule type" value="Genomic_DNA"/>
</dbReference>
<dbReference type="RefSeq" id="WP_013763278.1">
    <property type="nucleotide sequence ID" value="NC_015510.1"/>
</dbReference>
<dbReference type="GO" id="GO:0005694">
    <property type="term" value="C:chromosome"/>
    <property type="evidence" value="ECO:0007669"/>
    <property type="project" value="TreeGrafter"/>
</dbReference>
<dbReference type="GO" id="GO:0003677">
    <property type="term" value="F:DNA binding"/>
    <property type="evidence" value="ECO:0007669"/>
    <property type="project" value="UniProtKB-KW"/>
</dbReference>
<comment type="similarity">
    <text evidence="1">Belongs to the ParB family.</text>
</comment>
<dbReference type="FunFam" id="1.10.10.2830:FF:000001">
    <property type="entry name" value="Chromosome partitioning protein ParB"/>
    <property type="match status" value="1"/>
</dbReference>
<dbReference type="PANTHER" id="PTHR33375:SF1">
    <property type="entry name" value="CHROMOSOME-PARTITIONING PROTEIN PARB-RELATED"/>
    <property type="match status" value="1"/>
</dbReference>
<evidence type="ECO:0000256" key="1">
    <source>
        <dbReference type="ARBA" id="ARBA00006295"/>
    </source>
</evidence>
<dbReference type="AlphaFoldDB" id="F4L3W0"/>
<reference evidence="5 6" key="1">
    <citation type="journal article" date="2011" name="Stand. Genomic Sci.">
        <title>Complete genome sequence of Haliscomenobacter hydrossis type strain (O).</title>
        <authorList>
            <consortium name="US DOE Joint Genome Institute (JGI-PGF)"/>
            <person name="Daligault H."/>
            <person name="Lapidus A."/>
            <person name="Zeytun A."/>
            <person name="Nolan M."/>
            <person name="Lucas S."/>
            <person name="Del Rio T.G."/>
            <person name="Tice H."/>
            <person name="Cheng J.F."/>
            <person name="Tapia R."/>
            <person name="Han C."/>
            <person name="Goodwin L."/>
            <person name="Pitluck S."/>
            <person name="Liolios K."/>
            <person name="Pagani I."/>
            <person name="Ivanova N."/>
            <person name="Huntemann M."/>
            <person name="Mavromatis K."/>
            <person name="Mikhailova N."/>
            <person name="Pati A."/>
            <person name="Chen A."/>
            <person name="Palaniappan K."/>
            <person name="Land M."/>
            <person name="Hauser L."/>
            <person name="Brambilla E.M."/>
            <person name="Rohde M."/>
            <person name="Verbarg S."/>
            <person name="Goker M."/>
            <person name="Bristow J."/>
            <person name="Eisen J.A."/>
            <person name="Markowitz V."/>
            <person name="Hugenholtz P."/>
            <person name="Kyrpides N.C."/>
            <person name="Klenk H.P."/>
            <person name="Woyke T."/>
        </authorList>
    </citation>
    <scope>NUCLEOTIDE SEQUENCE [LARGE SCALE GENOMIC DNA]</scope>
    <source>
        <strain evidence="6">ATCC 27775 / DSM 1100 / LMG 10767 / O</strain>
    </source>
</reference>
<sequence>MAKKVIRTEAGKKVTRDNLSAGLRAVFNADTLNEAIAADQEAVVKELTHFTPMIPIEQIAPNPAQPRNQFDEEALDELANSIKVHGLIQPITVRLLEPNKYQIISGERRFRASQKAGIKEVPAYVRLANDTEMLEMALIENIQRQDLNSIEVALTYARLKDECKLTDAELSSRMGKDRSTITNYLRLLKLPDTVQTALRDRIITFGHGRALASVDDYVKSKGFFDLTMENHLSVRALENLIASEKSSTVKEGGKKASRLPDEYEDVQKRFREFFGAGKLQLKVNAEGKGQIIIPFGNTKDLNSLLDRLED</sequence>
<dbReference type="CDD" id="cd16393">
    <property type="entry name" value="SPO0J_N"/>
    <property type="match status" value="1"/>
</dbReference>
<evidence type="ECO:0000313" key="6">
    <source>
        <dbReference type="Proteomes" id="UP000008461"/>
    </source>
</evidence>
<keyword evidence="3" id="KW-0238">DNA-binding</keyword>
<feature type="domain" description="ParB-like N-terminal" evidence="4">
    <location>
        <begin position="52"/>
        <end position="142"/>
    </location>
</feature>
<evidence type="ECO:0000259" key="4">
    <source>
        <dbReference type="SMART" id="SM00470"/>
    </source>
</evidence>